<dbReference type="GO" id="GO:0032259">
    <property type="term" value="P:methylation"/>
    <property type="evidence" value="ECO:0007669"/>
    <property type="project" value="UniProtKB-KW"/>
</dbReference>
<dbReference type="InterPro" id="IPR003788">
    <property type="entry name" value="NDUFAF7"/>
</dbReference>
<dbReference type="Gene3D" id="3.40.50.12710">
    <property type="match status" value="1"/>
</dbReference>
<keyword evidence="4 7" id="KW-0808">Transferase</keyword>
<dbReference type="GO" id="GO:0032981">
    <property type="term" value="P:mitochondrial respiratory chain complex I assembly"/>
    <property type="evidence" value="ECO:0007669"/>
    <property type="project" value="TreeGrafter"/>
</dbReference>
<protein>
    <recommendedName>
        <fullName evidence="7">Protein arginine methyltransferase NDUFAF7</fullName>
        <ecNumber evidence="7">2.1.1.320</ecNumber>
    </recommendedName>
</protein>
<gene>
    <name evidence="8" type="ORF">A7U60_g1050</name>
</gene>
<evidence type="ECO:0000256" key="1">
    <source>
        <dbReference type="ARBA" id="ARBA00004173"/>
    </source>
</evidence>
<comment type="function">
    <text evidence="7">Arginine methyltransferase involved in the assembly or stability of mitochondrial NADH:ubiquinone oxidoreductase complex (complex I).</text>
</comment>
<dbReference type="EMBL" id="LNZH02000072">
    <property type="protein sequence ID" value="OCB91698.1"/>
    <property type="molecule type" value="Genomic_DNA"/>
</dbReference>
<keyword evidence="9" id="KW-1185">Reference proteome</keyword>
<dbReference type="InterPro" id="IPR029063">
    <property type="entry name" value="SAM-dependent_MTases_sf"/>
</dbReference>
<comment type="subcellular location">
    <subcellularLocation>
        <location evidence="1 7">Mitochondrion</location>
    </subcellularLocation>
</comment>
<dbReference type="Pfam" id="PF02636">
    <property type="entry name" value="Methyltransf_28"/>
    <property type="match status" value="1"/>
</dbReference>
<dbReference type="Proteomes" id="UP000757232">
    <property type="component" value="Unassembled WGS sequence"/>
</dbReference>
<dbReference type="PANTHER" id="PTHR12049">
    <property type="entry name" value="PROTEIN ARGININE METHYLTRANSFERASE NDUFAF7, MITOCHONDRIAL"/>
    <property type="match status" value="1"/>
</dbReference>
<dbReference type="PANTHER" id="PTHR12049:SF7">
    <property type="entry name" value="PROTEIN ARGININE METHYLTRANSFERASE NDUFAF7, MITOCHONDRIAL"/>
    <property type="match status" value="1"/>
</dbReference>
<evidence type="ECO:0000256" key="4">
    <source>
        <dbReference type="ARBA" id="ARBA00022679"/>
    </source>
</evidence>
<evidence type="ECO:0000313" key="8">
    <source>
        <dbReference type="EMBL" id="OCB91698.1"/>
    </source>
</evidence>
<dbReference type="AlphaFoldDB" id="A0A9Q5NBK0"/>
<dbReference type="OrthoDB" id="438553at2759"/>
<comment type="caution">
    <text evidence="8">The sequence shown here is derived from an EMBL/GenBank/DDBJ whole genome shotgun (WGS) entry which is preliminary data.</text>
</comment>
<accession>A0A9Q5NBK0</accession>
<sequence>MNPANPIFGKKGDFITSPEISQVFGELVAVWHLHRWIVAGRPKRIRIVELGPGRGTLMSDALRAFSQNVLAHEALKSTGTVHLVETSQSLRKLQEETLRSFGALKSLEVEGEKEKEFVQWHDSLEDVKEAEKENPVDGDTFTMVIAHEFFDALPVHVLEKGTNGWHEIQITSFPDPAAATVLTPSKSFSPNVLPPLRLIRNPEASTLSNFLGSISARYSDLPEGTRVEVSPASFKLARQVAELVNDPKSAGGSALIIDYGWEGISGNSLRAFKKHQIVDIFQTPGECDLTANVDFELLREAISDAAEAHGPIAQRWFLKEMGIMVRLVALEMAKAAAKRKAEAEGKKTSPEYESYNPNTEAVYRLLDRNGMGEQYKVFGVTGTGGREMTSDEASERGCYPFCNEEFWEEDEEIEERLWKD</sequence>
<keyword evidence="3 7" id="KW-0489">Methyltransferase</keyword>
<evidence type="ECO:0000256" key="3">
    <source>
        <dbReference type="ARBA" id="ARBA00022603"/>
    </source>
</evidence>
<comment type="similarity">
    <text evidence="2 7">Belongs to the NDUFAF7 family.</text>
</comment>
<name>A0A9Q5NBK0_SANBA</name>
<evidence type="ECO:0000256" key="6">
    <source>
        <dbReference type="ARBA" id="ARBA00048612"/>
    </source>
</evidence>
<dbReference type="InterPro" id="IPR038375">
    <property type="entry name" value="NDUFAF7_sf"/>
</dbReference>
<dbReference type="GO" id="GO:0005739">
    <property type="term" value="C:mitochondrion"/>
    <property type="evidence" value="ECO:0007669"/>
    <property type="project" value="UniProtKB-SubCell"/>
</dbReference>
<evidence type="ECO:0000313" key="9">
    <source>
        <dbReference type="Proteomes" id="UP000757232"/>
    </source>
</evidence>
<evidence type="ECO:0000256" key="7">
    <source>
        <dbReference type="RuleBase" id="RU364114"/>
    </source>
</evidence>
<reference evidence="8" key="1">
    <citation type="submission" date="2016-06" db="EMBL/GenBank/DDBJ databases">
        <title>Draft Genome sequence of the fungus Inonotus baumii.</title>
        <authorList>
            <person name="Zhu H."/>
            <person name="Lin W."/>
        </authorList>
    </citation>
    <scope>NUCLEOTIDE SEQUENCE</scope>
    <source>
        <strain evidence="8">821</strain>
    </source>
</reference>
<evidence type="ECO:0000256" key="5">
    <source>
        <dbReference type="ARBA" id="ARBA00023128"/>
    </source>
</evidence>
<proteinExistence type="inferred from homology"/>
<comment type="catalytic activity">
    <reaction evidence="6 7">
        <text>L-arginyl-[protein] + 2 S-adenosyl-L-methionine = N(omega),N(omega)'-dimethyl-L-arginyl-[protein] + 2 S-adenosyl-L-homocysteine + 2 H(+)</text>
        <dbReference type="Rhea" id="RHEA:48108"/>
        <dbReference type="Rhea" id="RHEA-COMP:10532"/>
        <dbReference type="Rhea" id="RHEA-COMP:11992"/>
        <dbReference type="ChEBI" id="CHEBI:15378"/>
        <dbReference type="ChEBI" id="CHEBI:29965"/>
        <dbReference type="ChEBI" id="CHEBI:57856"/>
        <dbReference type="ChEBI" id="CHEBI:59789"/>
        <dbReference type="ChEBI" id="CHEBI:88221"/>
        <dbReference type="EC" id="2.1.1.320"/>
    </reaction>
</comment>
<dbReference type="SUPFAM" id="SSF53335">
    <property type="entry name" value="S-adenosyl-L-methionine-dependent methyltransferases"/>
    <property type="match status" value="1"/>
</dbReference>
<dbReference type="EC" id="2.1.1.320" evidence="7"/>
<evidence type="ECO:0000256" key="2">
    <source>
        <dbReference type="ARBA" id="ARBA00005891"/>
    </source>
</evidence>
<keyword evidence="5 7" id="KW-0496">Mitochondrion</keyword>
<organism evidence="8 9">
    <name type="scientific">Sanghuangporus baumii</name>
    <name type="common">Phellinus baumii</name>
    <dbReference type="NCBI Taxonomy" id="108892"/>
    <lineage>
        <taxon>Eukaryota</taxon>
        <taxon>Fungi</taxon>
        <taxon>Dikarya</taxon>
        <taxon>Basidiomycota</taxon>
        <taxon>Agaricomycotina</taxon>
        <taxon>Agaricomycetes</taxon>
        <taxon>Hymenochaetales</taxon>
        <taxon>Hymenochaetaceae</taxon>
        <taxon>Sanghuangporus</taxon>
    </lineage>
</organism>
<dbReference type="GO" id="GO:0035243">
    <property type="term" value="F:protein-arginine omega-N symmetric methyltransferase activity"/>
    <property type="evidence" value="ECO:0007669"/>
    <property type="project" value="UniProtKB-EC"/>
</dbReference>